<gene>
    <name evidence="3" type="ORF">SAMN05421736_101684</name>
</gene>
<dbReference type="Pfam" id="PF10020">
    <property type="entry name" value="DUF2262"/>
    <property type="match status" value="1"/>
</dbReference>
<sequence length="270" mass="30943">MGRARQIQLFENRFKNEVIEIAAVTGAAGTSAGRGGGDKMWNASITLIAWKELSGSKSVVQEERQLEWLADDDAWKKMRAILEANAVVKLHVRKGEQTLMLVKVVDTAYQDAELQRILQESLKPVYYKDEILGIFELDKAVKLYEKNITWTGQEGKLYFNWEDDERQMKASLETARNLFQHQAKWDTKIRAFAADELVELANDWLQDKEEPEFDKITKEMFVKLMEFSSISVYPEGDFEVFFHDGDMFWGHSIIVCGHQSGTFESADIAG</sequence>
<keyword evidence="4" id="KW-1185">Reference proteome</keyword>
<dbReference type="EMBL" id="FNPI01000001">
    <property type="protein sequence ID" value="SDY21552.1"/>
    <property type="molecule type" value="Genomic_DNA"/>
</dbReference>
<proteinExistence type="predicted"/>
<evidence type="ECO:0000313" key="4">
    <source>
        <dbReference type="Proteomes" id="UP000198935"/>
    </source>
</evidence>
<dbReference type="InterPro" id="IPR024198">
    <property type="entry name" value="UCP033642"/>
</dbReference>
<dbReference type="AlphaFoldDB" id="A0A1H3I1R6"/>
<accession>A0A1H3I1R6</accession>
<organism evidence="3 4">
    <name type="scientific">Evansella caseinilytica</name>
    <dbReference type="NCBI Taxonomy" id="1503961"/>
    <lineage>
        <taxon>Bacteria</taxon>
        <taxon>Bacillati</taxon>
        <taxon>Bacillota</taxon>
        <taxon>Bacilli</taxon>
        <taxon>Bacillales</taxon>
        <taxon>Bacillaceae</taxon>
        <taxon>Evansella</taxon>
    </lineage>
</organism>
<evidence type="ECO:0000313" key="3">
    <source>
        <dbReference type="EMBL" id="SDY21552.1"/>
    </source>
</evidence>
<feature type="domain" description="DUF7021" evidence="2">
    <location>
        <begin position="7"/>
        <end position="120"/>
    </location>
</feature>
<dbReference type="PIRSF" id="PIRSF033642">
    <property type="entry name" value="UCP033642"/>
    <property type="match status" value="1"/>
</dbReference>
<reference evidence="4" key="1">
    <citation type="submission" date="2016-10" db="EMBL/GenBank/DDBJ databases">
        <authorList>
            <person name="Varghese N."/>
            <person name="Submissions S."/>
        </authorList>
    </citation>
    <scope>NUCLEOTIDE SEQUENCE [LARGE SCALE GENOMIC DNA]</scope>
    <source>
        <strain evidence="4">SP</strain>
    </source>
</reference>
<dbReference type="OrthoDB" id="1151029at2"/>
<evidence type="ECO:0000259" key="1">
    <source>
        <dbReference type="Pfam" id="PF10020"/>
    </source>
</evidence>
<protein>
    <submittedName>
        <fullName evidence="3">Uncharacterized protein</fullName>
    </submittedName>
</protein>
<evidence type="ECO:0000259" key="2">
    <source>
        <dbReference type="Pfam" id="PF22886"/>
    </source>
</evidence>
<dbReference type="Proteomes" id="UP000198935">
    <property type="component" value="Unassembled WGS sequence"/>
</dbReference>
<dbReference type="InterPro" id="IPR019260">
    <property type="entry name" value="DUF2262"/>
</dbReference>
<feature type="domain" description="DUF2262" evidence="1">
    <location>
        <begin position="129"/>
        <end position="268"/>
    </location>
</feature>
<dbReference type="Pfam" id="PF22886">
    <property type="entry name" value="DUF7021"/>
    <property type="match status" value="1"/>
</dbReference>
<name>A0A1H3I1R6_9BACI</name>
<dbReference type="InterPro" id="IPR054286">
    <property type="entry name" value="DUF7021"/>
</dbReference>